<accession>A0A395GYF5</accession>
<evidence type="ECO:0000313" key="1">
    <source>
        <dbReference type="EMBL" id="RAL00099.1"/>
    </source>
</evidence>
<organism evidence="1 2">
    <name type="scientific">Aspergillus ibericus CBS 121593</name>
    <dbReference type="NCBI Taxonomy" id="1448316"/>
    <lineage>
        <taxon>Eukaryota</taxon>
        <taxon>Fungi</taxon>
        <taxon>Dikarya</taxon>
        <taxon>Ascomycota</taxon>
        <taxon>Pezizomycotina</taxon>
        <taxon>Eurotiomycetes</taxon>
        <taxon>Eurotiomycetidae</taxon>
        <taxon>Eurotiales</taxon>
        <taxon>Aspergillaceae</taxon>
        <taxon>Aspergillus</taxon>
        <taxon>Aspergillus subgen. Circumdati</taxon>
    </lineage>
</organism>
<dbReference type="AlphaFoldDB" id="A0A395GYF5"/>
<name>A0A395GYF5_9EURO</name>
<dbReference type="EMBL" id="KZ824442">
    <property type="protein sequence ID" value="RAL00099.1"/>
    <property type="molecule type" value="Genomic_DNA"/>
</dbReference>
<dbReference type="GeneID" id="37218250"/>
<sequence length="172" mass="18674">MTLAGLKALGPGTCIYARSVPCSSSSWTNSLLFCLDAHVIAVFPHLSWELISRSLRARSCRTIPSCLLVPPLGPGLAVGENVWVYGSLVNWCPALRNTTISWRPCCAKWDSKETVGQSSVATWRRGEPAHINAVLSASQSCEWGLRHGQEAACQPPRGQFPLRASAIRFAIV</sequence>
<dbReference type="VEuPathDB" id="FungiDB:BO80DRAFT_107798"/>
<dbReference type="Proteomes" id="UP000249402">
    <property type="component" value="Unassembled WGS sequence"/>
</dbReference>
<keyword evidence="2" id="KW-1185">Reference proteome</keyword>
<dbReference type="RefSeq" id="XP_025574426.1">
    <property type="nucleotide sequence ID" value="XM_025713385.1"/>
</dbReference>
<protein>
    <submittedName>
        <fullName evidence="1">Uncharacterized protein</fullName>
    </submittedName>
</protein>
<proteinExistence type="predicted"/>
<gene>
    <name evidence="1" type="ORF">BO80DRAFT_107798</name>
</gene>
<reference evidence="1 2" key="1">
    <citation type="submission" date="2018-02" db="EMBL/GenBank/DDBJ databases">
        <title>The genomes of Aspergillus section Nigri reveals drivers in fungal speciation.</title>
        <authorList>
            <consortium name="DOE Joint Genome Institute"/>
            <person name="Vesth T.C."/>
            <person name="Nybo J."/>
            <person name="Theobald S."/>
            <person name="Brandl J."/>
            <person name="Frisvad J.C."/>
            <person name="Nielsen K.F."/>
            <person name="Lyhne E.K."/>
            <person name="Kogle M.E."/>
            <person name="Kuo A."/>
            <person name="Riley R."/>
            <person name="Clum A."/>
            <person name="Nolan M."/>
            <person name="Lipzen A."/>
            <person name="Salamov A."/>
            <person name="Henrissat B."/>
            <person name="Wiebenga A."/>
            <person name="De vries R.P."/>
            <person name="Grigoriev I.V."/>
            <person name="Mortensen U.H."/>
            <person name="Andersen M.R."/>
            <person name="Baker S.E."/>
        </authorList>
    </citation>
    <scope>NUCLEOTIDE SEQUENCE [LARGE SCALE GENOMIC DNA]</scope>
    <source>
        <strain evidence="1 2">CBS 121593</strain>
    </source>
</reference>
<evidence type="ECO:0000313" key="2">
    <source>
        <dbReference type="Proteomes" id="UP000249402"/>
    </source>
</evidence>